<name>A0A376BK61_9NEIS</name>
<organism evidence="2 3">
    <name type="scientific">Alysiella crassa</name>
    <dbReference type="NCBI Taxonomy" id="153491"/>
    <lineage>
        <taxon>Bacteria</taxon>
        <taxon>Pseudomonadati</taxon>
        <taxon>Pseudomonadota</taxon>
        <taxon>Betaproteobacteria</taxon>
        <taxon>Neisseriales</taxon>
        <taxon>Neisseriaceae</taxon>
        <taxon>Alysiella</taxon>
    </lineage>
</organism>
<sequence length="208" mass="24242">MKIKQYFLNYPNFKKAQTIYWITLFLLGIFVEWVYFPVCFIVGLLALMLGVGQNEDFLFQREINPRLTGFYHLLAIMPIFAFLAFLFEMIASIQVWVTFLLVTPPHLFFHQQFKWIAEQHNQSIIAQQTPTSPNEKTASNELTPFREAPFIHKTWRALLAIMLMIIGLFLFFSIMYQWFETGRMPNEKAGLMLGLGLGAIFKGADLLK</sequence>
<keyword evidence="1" id="KW-0472">Membrane</keyword>
<dbReference type="EMBL" id="UFSO01000002">
    <property type="protein sequence ID" value="SSY70066.1"/>
    <property type="molecule type" value="Genomic_DNA"/>
</dbReference>
<dbReference type="Proteomes" id="UP000254209">
    <property type="component" value="Unassembled WGS sequence"/>
</dbReference>
<feature type="transmembrane region" description="Helical" evidence="1">
    <location>
        <begin position="69"/>
        <end position="102"/>
    </location>
</feature>
<feature type="transmembrane region" description="Helical" evidence="1">
    <location>
        <begin position="21"/>
        <end position="49"/>
    </location>
</feature>
<dbReference type="AlphaFoldDB" id="A0A376BK61"/>
<evidence type="ECO:0000256" key="1">
    <source>
        <dbReference type="SAM" id="Phobius"/>
    </source>
</evidence>
<gene>
    <name evidence="2" type="ORF">NCTC10283_00130</name>
</gene>
<feature type="transmembrane region" description="Helical" evidence="1">
    <location>
        <begin position="157"/>
        <end position="179"/>
    </location>
</feature>
<evidence type="ECO:0000313" key="2">
    <source>
        <dbReference type="EMBL" id="SSY70066.1"/>
    </source>
</evidence>
<keyword evidence="3" id="KW-1185">Reference proteome</keyword>
<keyword evidence="1" id="KW-0812">Transmembrane</keyword>
<accession>A0A376BK61</accession>
<proteinExistence type="predicted"/>
<dbReference type="STRING" id="1120980.GCA_000745955_01043"/>
<protein>
    <submittedName>
        <fullName evidence="2">Uncharacterized protein</fullName>
    </submittedName>
</protein>
<reference evidence="2 3" key="1">
    <citation type="submission" date="2018-06" db="EMBL/GenBank/DDBJ databases">
        <authorList>
            <consortium name="Pathogen Informatics"/>
            <person name="Doyle S."/>
        </authorList>
    </citation>
    <scope>NUCLEOTIDE SEQUENCE [LARGE SCALE GENOMIC DNA]</scope>
    <source>
        <strain evidence="2 3">NCTC10283</strain>
    </source>
</reference>
<dbReference type="RefSeq" id="WP_034292368.1">
    <property type="nucleotide sequence ID" value="NZ_CP091519.2"/>
</dbReference>
<keyword evidence="1" id="KW-1133">Transmembrane helix</keyword>
<evidence type="ECO:0000313" key="3">
    <source>
        <dbReference type="Proteomes" id="UP000254209"/>
    </source>
</evidence>